<comment type="function">
    <text evidence="5">Bidirectionally degrades single-stranded DNA into large acid-insoluble oligonucleotides, which are then degraded further into small acid-soluble oligonucleotides.</text>
</comment>
<evidence type="ECO:0000256" key="3">
    <source>
        <dbReference type="ARBA" id="ARBA00022801"/>
    </source>
</evidence>
<dbReference type="EC" id="3.1.11.6" evidence="5"/>
<dbReference type="GO" id="GO:0008855">
    <property type="term" value="F:exodeoxyribonuclease VII activity"/>
    <property type="evidence" value="ECO:0007669"/>
    <property type="project" value="UniProtKB-UniRule"/>
</dbReference>
<dbReference type="GO" id="GO:0009318">
    <property type="term" value="C:exodeoxyribonuclease VII complex"/>
    <property type="evidence" value="ECO:0007669"/>
    <property type="project" value="UniProtKB-UniRule"/>
</dbReference>
<dbReference type="GO" id="GO:0003676">
    <property type="term" value="F:nucleic acid binding"/>
    <property type="evidence" value="ECO:0007669"/>
    <property type="project" value="InterPro"/>
</dbReference>
<dbReference type="InterPro" id="IPR020579">
    <property type="entry name" value="Exonuc_VII_lsu_C"/>
</dbReference>
<dbReference type="InterPro" id="IPR025824">
    <property type="entry name" value="OB-fold_nuc-bd_dom"/>
</dbReference>
<evidence type="ECO:0000313" key="9">
    <source>
        <dbReference type="EMBL" id="HDQ88556.1"/>
    </source>
</evidence>
<feature type="domain" description="Exonuclease VII large subunit C-terminal" evidence="7">
    <location>
        <begin position="126"/>
        <end position="322"/>
    </location>
</feature>
<comment type="similarity">
    <text evidence="5 6">Belongs to the XseA family.</text>
</comment>
<evidence type="ECO:0000256" key="4">
    <source>
        <dbReference type="ARBA" id="ARBA00022839"/>
    </source>
</evidence>
<comment type="subunit">
    <text evidence="5">Heterooligomer composed of large and small subunits.</text>
</comment>
<dbReference type="GO" id="GO:0005737">
    <property type="term" value="C:cytoplasm"/>
    <property type="evidence" value="ECO:0007669"/>
    <property type="project" value="UniProtKB-SubCell"/>
</dbReference>
<evidence type="ECO:0000256" key="1">
    <source>
        <dbReference type="ARBA" id="ARBA00022490"/>
    </source>
</evidence>
<dbReference type="AlphaFoldDB" id="A0A7C1HMG9"/>
<dbReference type="GO" id="GO:0006308">
    <property type="term" value="P:DNA catabolic process"/>
    <property type="evidence" value="ECO:0007669"/>
    <property type="project" value="UniProtKB-UniRule"/>
</dbReference>
<dbReference type="Proteomes" id="UP000886066">
    <property type="component" value="Unassembled WGS sequence"/>
</dbReference>
<keyword evidence="3 5" id="KW-0378">Hydrolase</keyword>
<dbReference type="Pfam" id="PF02601">
    <property type="entry name" value="Exonuc_VII_L"/>
    <property type="match status" value="1"/>
</dbReference>
<comment type="subcellular location">
    <subcellularLocation>
        <location evidence="5 6">Cytoplasm</location>
    </subcellularLocation>
</comment>
<keyword evidence="4 5" id="KW-0269">Exonuclease</keyword>
<evidence type="ECO:0000259" key="7">
    <source>
        <dbReference type="Pfam" id="PF02601"/>
    </source>
</evidence>
<evidence type="ECO:0000256" key="6">
    <source>
        <dbReference type="RuleBase" id="RU004355"/>
    </source>
</evidence>
<proteinExistence type="inferred from homology"/>
<dbReference type="InterPro" id="IPR003753">
    <property type="entry name" value="Exonuc_VII_L"/>
</dbReference>
<keyword evidence="2 5" id="KW-0540">Nuclease</keyword>
<reference evidence="9" key="1">
    <citation type="journal article" date="2020" name="mSystems">
        <title>Genome- and Community-Level Interaction Insights into Carbon Utilization and Element Cycling Functions of Hydrothermarchaeota in Hydrothermal Sediment.</title>
        <authorList>
            <person name="Zhou Z."/>
            <person name="Liu Y."/>
            <person name="Xu W."/>
            <person name="Pan J."/>
            <person name="Luo Z.H."/>
            <person name="Li M."/>
        </authorList>
    </citation>
    <scope>NUCLEOTIDE SEQUENCE [LARGE SCALE GENOMIC DNA]</scope>
    <source>
        <strain evidence="9">SpSt-1219</strain>
    </source>
</reference>
<dbReference type="HAMAP" id="MF_00378">
    <property type="entry name" value="Exonuc_7_L"/>
    <property type="match status" value="1"/>
</dbReference>
<evidence type="ECO:0000256" key="2">
    <source>
        <dbReference type="ARBA" id="ARBA00022722"/>
    </source>
</evidence>
<protein>
    <recommendedName>
        <fullName evidence="5">Exodeoxyribonuclease 7 large subunit</fullName>
        <ecNumber evidence="5">3.1.11.6</ecNumber>
    </recommendedName>
    <alternativeName>
        <fullName evidence="5">Exodeoxyribonuclease VII large subunit</fullName>
        <shortName evidence="5">Exonuclease VII large subunit</shortName>
    </alternativeName>
</protein>
<evidence type="ECO:0000259" key="8">
    <source>
        <dbReference type="Pfam" id="PF13742"/>
    </source>
</evidence>
<comment type="caution">
    <text evidence="9">The sequence shown here is derived from an EMBL/GenBank/DDBJ whole genome shotgun (WGS) entry which is preliminary data.</text>
</comment>
<comment type="catalytic activity">
    <reaction evidence="5 6">
        <text>Exonucleolytic cleavage in either 5'- to 3'- or 3'- to 5'-direction to yield nucleoside 5'-phosphates.</text>
        <dbReference type="EC" id="3.1.11.6"/>
    </reaction>
</comment>
<dbReference type="NCBIfam" id="TIGR00237">
    <property type="entry name" value="xseA"/>
    <property type="match status" value="1"/>
</dbReference>
<dbReference type="PANTHER" id="PTHR30008">
    <property type="entry name" value="EXODEOXYRIBONUCLEASE 7 LARGE SUBUNIT"/>
    <property type="match status" value="1"/>
</dbReference>
<accession>A0A7C1HMG9</accession>
<sequence>MENNHSDRILTVSEYLELLNEYLKPLNFSISGEVSSVSDRAGNAVFFTVSDEKDQAKLDCVIWRFQYKNLGFKLEPGMKIKMSGAPNIYKPAGKLSYVASNIIPTGEGALQKAFEELKKNLEKEGLFSQERKRPLPSYPKTIGLITADNSDAKKDFETHLGNYGFKIYFYDVRVEGLKSAENVVKAIRYFNEKPIDLDILTITRGGGSLESLQAFNSEIVARAVFSSRIPVVSAIGHERDFTICDMVADVRGSTPTDAGKIVSKDWREASQVITQAKKDIFSAYNTALISYKEYLNLQTERMSRAFKSSVETARNKIENVGATIVRESGHLISQYKQKLEYLGKVLDAMDPEKKLQQGYAIVRAPSGKVVKSVKSVEMGDIMKTQFSDGNVKSRVENKN</sequence>
<name>A0A7C1HMG9_UNCKA</name>
<dbReference type="CDD" id="cd04489">
    <property type="entry name" value="ExoVII_LU_OBF"/>
    <property type="match status" value="1"/>
</dbReference>
<dbReference type="PANTHER" id="PTHR30008:SF0">
    <property type="entry name" value="EXODEOXYRIBONUCLEASE 7 LARGE SUBUNIT"/>
    <property type="match status" value="1"/>
</dbReference>
<keyword evidence="1 5" id="KW-0963">Cytoplasm</keyword>
<feature type="domain" description="OB-fold nucleic acid binding" evidence="8">
    <location>
        <begin position="11"/>
        <end position="102"/>
    </location>
</feature>
<dbReference type="Pfam" id="PF13742">
    <property type="entry name" value="tRNA_anti_2"/>
    <property type="match status" value="1"/>
</dbReference>
<gene>
    <name evidence="5 9" type="primary">xseA</name>
    <name evidence="9" type="ORF">ENN92_00180</name>
</gene>
<organism evidence="9">
    <name type="scientific">candidate division WWE3 bacterium</name>
    <dbReference type="NCBI Taxonomy" id="2053526"/>
    <lineage>
        <taxon>Bacteria</taxon>
        <taxon>Katanobacteria</taxon>
    </lineage>
</organism>
<evidence type="ECO:0000256" key="5">
    <source>
        <dbReference type="HAMAP-Rule" id="MF_00378"/>
    </source>
</evidence>
<dbReference type="EMBL" id="DSDM01000014">
    <property type="protein sequence ID" value="HDQ88556.1"/>
    <property type="molecule type" value="Genomic_DNA"/>
</dbReference>